<keyword evidence="2" id="KW-1185">Reference proteome</keyword>
<evidence type="ECO:0000313" key="2">
    <source>
        <dbReference type="Proteomes" id="UP001283361"/>
    </source>
</evidence>
<dbReference type="EMBL" id="JAWDGP010002531">
    <property type="protein sequence ID" value="KAK3782195.1"/>
    <property type="molecule type" value="Genomic_DNA"/>
</dbReference>
<protein>
    <submittedName>
        <fullName evidence="1">Uncharacterized protein</fullName>
    </submittedName>
</protein>
<evidence type="ECO:0000313" key="1">
    <source>
        <dbReference type="EMBL" id="KAK3782195.1"/>
    </source>
</evidence>
<comment type="caution">
    <text evidence="1">The sequence shown here is derived from an EMBL/GenBank/DDBJ whole genome shotgun (WGS) entry which is preliminary data.</text>
</comment>
<organism evidence="1 2">
    <name type="scientific">Elysia crispata</name>
    <name type="common">lettuce slug</name>
    <dbReference type="NCBI Taxonomy" id="231223"/>
    <lineage>
        <taxon>Eukaryota</taxon>
        <taxon>Metazoa</taxon>
        <taxon>Spiralia</taxon>
        <taxon>Lophotrochozoa</taxon>
        <taxon>Mollusca</taxon>
        <taxon>Gastropoda</taxon>
        <taxon>Heterobranchia</taxon>
        <taxon>Euthyneura</taxon>
        <taxon>Panpulmonata</taxon>
        <taxon>Sacoglossa</taxon>
        <taxon>Placobranchoidea</taxon>
        <taxon>Plakobranchidae</taxon>
        <taxon>Elysia</taxon>
    </lineage>
</organism>
<name>A0AAE1A6M2_9GAST</name>
<gene>
    <name evidence="1" type="ORF">RRG08_014178</name>
</gene>
<accession>A0AAE1A6M2</accession>
<dbReference type="AlphaFoldDB" id="A0AAE1A6M2"/>
<proteinExistence type="predicted"/>
<reference evidence="1" key="1">
    <citation type="journal article" date="2023" name="G3 (Bethesda)">
        <title>A reference genome for the long-term kleptoplast-retaining sea slug Elysia crispata morphotype clarki.</title>
        <authorList>
            <person name="Eastman K.E."/>
            <person name="Pendleton A.L."/>
            <person name="Shaikh M.A."/>
            <person name="Suttiyut T."/>
            <person name="Ogas R."/>
            <person name="Tomko P."/>
            <person name="Gavelis G."/>
            <person name="Widhalm J.R."/>
            <person name="Wisecaver J.H."/>
        </authorList>
    </citation>
    <scope>NUCLEOTIDE SEQUENCE</scope>
    <source>
        <strain evidence="1">ECLA1</strain>
    </source>
</reference>
<sequence length="116" mass="13060">MLKSRNFGLEGDFYQSTMYLDWKSPEWKFKKRGDVINVHGEKEGDKWIDKEARGRRLGGPGGKLSETLKRRATTAAYSCGDSVTCPESAISCPSDAFITNFSTIRTRGTFLVDERV</sequence>
<dbReference type="Proteomes" id="UP001283361">
    <property type="component" value="Unassembled WGS sequence"/>
</dbReference>